<comment type="caution">
    <text evidence="1">The sequence shown here is derived from an EMBL/GenBank/DDBJ whole genome shotgun (WGS) entry which is preliminary data.</text>
</comment>
<dbReference type="PANTHER" id="PTHR13061:SF29">
    <property type="entry name" value="GAMMA CARBONIC ANHYDRASE-LIKE 1, MITOCHONDRIAL-RELATED"/>
    <property type="match status" value="1"/>
</dbReference>
<name>A0ABU2FNC5_9EURY</name>
<dbReference type="Gene3D" id="2.160.10.10">
    <property type="entry name" value="Hexapeptide repeat proteins"/>
    <property type="match status" value="1"/>
</dbReference>
<accession>A0ABU2FNC5</accession>
<gene>
    <name evidence="1" type="ORF">NDI86_07240</name>
</gene>
<evidence type="ECO:0000313" key="2">
    <source>
        <dbReference type="Proteomes" id="UP001268864"/>
    </source>
</evidence>
<keyword evidence="2" id="KW-1185">Reference proteome</keyword>
<dbReference type="InterPro" id="IPR047324">
    <property type="entry name" value="LbH_gamma_CA-like"/>
</dbReference>
<dbReference type="PANTHER" id="PTHR13061">
    <property type="entry name" value="DYNACTIN SUBUNIT P25"/>
    <property type="match status" value="1"/>
</dbReference>
<dbReference type="EMBL" id="JAMQOS010000002">
    <property type="protein sequence ID" value="MDS0281914.1"/>
    <property type="molecule type" value="Genomic_DNA"/>
</dbReference>
<organism evidence="1 2">
    <name type="scientific">Haloarcula onubensis</name>
    <dbReference type="NCBI Taxonomy" id="2950539"/>
    <lineage>
        <taxon>Archaea</taxon>
        <taxon>Methanobacteriati</taxon>
        <taxon>Methanobacteriota</taxon>
        <taxon>Stenosarchaea group</taxon>
        <taxon>Halobacteria</taxon>
        <taxon>Halobacteriales</taxon>
        <taxon>Haloarculaceae</taxon>
        <taxon>Haloarcula</taxon>
    </lineage>
</organism>
<dbReference type="Proteomes" id="UP001268864">
    <property type="component" value="Unassembled WGS sequence"/>
</dbReference>
<reference evidence="1 2" key="1">
    <citation type="submission" date="2022-06" db="EMBL/GenBank/DDBJ databases">
        <title>Halomicroarcula sp. a new haloarchaeum isolate from saline soil.</title>
        <authorList>
            <person name="Strakova D."/>
            <person name="Galisteo C."/>
            <person name="Sanchez-Porro C."/>
            <person name="Ventosa A."/>
        </authorList>
    </citation>
    <scope>NUCLEOTIDE SEQUENCE [LARGE SCALE GENOMIC DNA]</scope>
    <source>
        <strain evidence="1 2">S3CR25-11</strain>
    </source>
</reference>
<dbReference type="RefSeq" id="WP_310899750.1">
    <property type="nucleotide sequence ID" value="NZ_JAMQOS010000002.1"/>
</dbReference>
<dbReference type="InterPro" id="IPR050484">
    <property type="entry name" value="Transf_Hexapept/Carb_Anhydrase"/>
</dbReference>
<sequence length="165" mass="17359">MQREVLGESPTVAQSAFVSEMAYLVGDVRVGERSSLWPFVCLRGDREAVVVGDETNVQEFSMLHGATLGDGVTVGHNVVIDYATVEDGALVGMSSTLQQGAVIESGSIVAPGCVVTEDQTVPADHVAYGVPASTQPLDDAQQAEIERVHALYVDHAATYKAAGLE</sequence>
<proteinExistence type="predicted"/>
<dbReference type="CDD" id="cd04645">
    <property type="entry name" value="LbH_gamma_CA_like"/>
    <property type="match status" value="1"/>
</dbReference>
<protein>
    <submittedName>
        <fullName evidence="1">Gamma carbonic anhydrase family protein</fullName>
    </submittedName>
</protein>
<evidence type="ECO:0000313" key="1">
    <source>
        <dbReference type="EMBL" id="MDS0281914.1"/>
    </source>
</evidence>
<dbReference type="InterPro" id="IPR011004">
    <property type="entry name" value="Trimer_LpxA-like_sf"/>
</dbReference>
<dbReference type="SUPFAM" id="SSF51161">
    <property type="entry name" value="Trimeric LpxA-like enzymes"/>
    <property type="match status" value="1"/>
</dbReference>